<dbReference type="OrthoDB" id="191037at2759"/>
<gene>
    <name evidence="2" type="ORF">SODALDRAFT_287400</name>
</gene>
<dbReference type="InterPro" id="IPR002575">
    <property type="entry name" value="Aminoglycoside_PTrfase"/>
</dbReference>
<proteinExistence type="predicted"/>
<dbReference type="AlphaFoldDB" id="A0A3N2Q654"/>
<organism evidence="2 3">
    <name type="scientific">Sodiomyces alkalinus (strain CBS 110278 / VKM F-3762 / F11)</name>
    <name type="common">Alkaliphilic filamentous fungus</name>
    <dbReference type="NCBI Taxonomy" id="1314773"/>
    <lineage>
        <taxon>Eukaryota</taxon>
        <taxon>Fungi</taxon>
        <taxon>Dikarya</taxon>
        <taxon>Ascomycota</taxon>
        <taxon>Pezizomycotina</taxon>
        <taxon>Sordariomycetes</taxon>
        <taxon>Hypocreomycetidae</taxon>
        <taxon>Glomerellales</taxon>
        <taxon>Plectosphaerellaceae</taxon>
        <taxon>Sodiomyces</taxon>
    </lineage>
</organism>
<feature type="domain" description="CHK kinase-like" evidence="1">
    <location>
        <begin position="133"/>
        <end position="317"/>
    </location>
</feature>
<dbReference type="RefSeq" id="XP_028470069.1">
    <property type="nucleotide sequence ID" value="XM_028608570.1"/>
</dbReference>
<dbReference type="PANTHER" id="PTHR23020:SF41">
    <property type="entry name" value="AMINOGLYCOSIDE PHOSPHOTRANSFERASE DOMAIN-CONTAINING PROTEIN"/>
    <property type="match status" value="1"/>
</dbReference>
<sequence>MTTNTLVRGPMSLRSALNSDKALPLVTEDITADWLSEALGVPVEEIKQATVVHGTSTKIFLDITYADGVQTEIPTRLCVKGGFNPAIREAFPEMWGTYRRETEFYHHIAPQTSMLLPRTWYCGTDTVNGQGLFIMSDVGPEATFGNPLEPWTPDRVAGALRQLASLHGKTWNSKETDYPWLYGEDGTKLANPMRTIIRALLRPEPWAIRFAEECRPPVAPELQDRERMERAYELLWKYTDANTRFHAIIHGDNHVGNTLIAKDGTPGFIDWQCLQHGSAIHDLTYFLTGALTVEDRRKHEVSLIEGYLEALHAEGGPKLSKDDIWDEYRRHSLHGFLWAMTPLKMQPDDIVFAITKRYSAAIVDHKSLELLEAGF</sequence>
<dbReference type="Gene3D" id="3.90.1200.10">
    <property type="match status" value="1"/>
</dbReference>
<name>A0A3N2Q654_SODAK</name>
<evidence type="ECO:0000313" key="3">
    <source>
        <dbReference type="Proteomes" id="UP000272025"/>
    </source>
</evidence>
<dbReference type="SUPFAM" id="SSF56112">
    <property type="entry name" value="Protein kinase-like (PK-like)"/>
    <property type="match status" value="1"/>
</dbReference>
<dbReference type="Proteomes" id="UP000272025">
    <property type="component" value="Unassembled WGS sequence"/>
</dbReference>
<reference evidence="2 3" key="1">
    <citation type="journal article" date="2018" name="Mol. Ecol.">
        <title>The obligate alkalophilic soda-lake fungus Sodiomyces alkalinus has shifted to a protein diet.</title>
        <authorList>
            <person name="Grum-Grzhimaylo A.A."/>
            <person name="Falkoski D.L."/>
            <person name="van den Heuvel J."/>
            <person name="Valero-Jimenez C.A."/>
            <person name="Min B."/>
            <person name="Choi I.G."/>
            <person name="Lipzen A."/>
            <person name="Daum C.G."/>
            <person name="Aanen D.K."/>
            <person name="Tsang A."/>
            <person name="Henrissat B."/>
            <person name="Bilanenko E.N."/>
            <person name="de Vries R.P."/>
            <person name="van Kan J.A.L."/>
            <person name="Grigoriev I.V."/>
            <person name="Debets A.J.M."/>
        </authorList>
    </citation>
    <scope>NUCLEOTIDE SEQUENCE [LARGE SCALE GENOMIC DNA]</scope>
    <source>
        <strain evidence="2 3">F11</strain>
    </source>
</reference>
<dbReference type="InterPro" id="IPR052961">
    <property type="entry name" value="Oxido-Kinase-like_Enzymes"/>
</dbReference>
<dbReference type="InterPro" id="IPR015897">
    <property type="entry name" value="CHK_kinase-like"/>
</dbReference>
<evidence type="ECO:0000259" key="1">
    <source>
        <dbReference type="SMART" id="SM00587"/>
    </source>
</evidence>
<dbReference type="GeneID" id="39577048"/>
<keyword evidence="3" id="KW-1185">Reference proteome</keyword>
<dbReference type="SMART" id="SM00587">
    <property type="entry name" value="CHK"/>
    <property type="match status" value="1"/>
</dbReference>
<dbReference type="PANTHER" id="PTHR23020">
    <property type="entry name" value="UNCHARACTERIZED NUCLEAR HORMONE RECEPTOR-RELATED"/>
    <property type="match status" value="1"/>
</dbReference>
<dbReference type="Pfam" id="PF01636">
    <property type="entry name" value="APH"/>
    <property type="match status" value="1"/>
</dbReference>
<evidence type="ECO:0000313" key="2">
    <source>
        <dbReference type="EMBL" id="ROT42263.1"/>
    </source>
</evidence>
<dbReference type="InterPro" id="IPR011009">
    <property type="entry name" value="Kinase-like_dom_sf"/>
</dbReference>
<dbReference type="EMBL" id="ML119051">
    <property type="protein sequence ID" value="ROT42263.1"/>
    <property type="molecule type" value="Genomic_DNA"/>
</dbReference>
<protein>
    <recommendedName>
        <fullName evidence="1">CHK kinase-like domain-containing protein</fullName>
    </recommendedName>
</protein>
<accession>A0A3N2Q654</accession>